<dbReference type="AlphaFoldDB" id="A0A6M3K3X7"/>
<name>A0A6M3K3X7_9ZZZZ</name>
<proteinExistence type="predicted"/>
<reference evidence="1" key="1">
    <citation type="submission" date="2020-03" db="EMBL/GenBank/DDBJ databases">
        <title>The deep terrestrial virosphere.</title>
        <authorList>
            <person name="Holmfeldt K."/>
            <person name="Nilsson E."/>
            <person name="Simone D."/>
            <person name="Lopez-Fernandez M."/>
            <person name="Wu X."/>
            <person name="de Brujin I."/>
            <person name="Lundin D."/>
            <person name="Andersson A."/>
            <person name="Bertilsson S."/>
            <person name="Dopson M."/>
        </authorList>
    </citation>
    <scope>NUCLEOTIDE SEQUENCE</scope>
    <source>
        <strain evidence="1">MM415A01749</strain>
    </source>
</reference>
<gene>
    <name evidence="1" type="ORF">MM415A01749_0004</name>
</gene>
<sequence>MLVESLSLKGEDMNKFGDYRDCRQFQGSKKKRRRVEFVQREEKRAWIRVKAEALSAAQASDSIHARWEMEA</sequence>
<evidence type="ECO:0000313" key="1">
    <source>
        <dbReference type="EMBL" id="QJA75577.1"/>
    </source>
</evidence>
<accession>A0A6M3K3X7</accession>
<dbReference type="EMBL" id="MT142172">
    <property type="protein sequence ID" value="QJA75577.1"/>
    <property type="molecule type" value="Genomic_DNA"/>
</dbReference>
<protein>
    <submittedName>
        <fullName evidence="1">Uncharacterized protein</fullName>
    </submittedName>
</protein>
<organism evidence="1">
    <name type="scientific">viral metagenome</name>
    <dbReference type="NCBI Taxonomy" id="1070528"/>
    <lineage>
        <taxon>unclassified sequences</taxon>
        <taxon>metagenomes</taxon>
        <taxon>organismal metagenomes</taxon>
    </lineage>
</organism>